<gene>
    <name evidence="2" type="ORF">NX778_12875</name>
</gene>
<comment type="caution">
    <text evidence="2">The sequence shown here is derived from an EMBL/GenBank/DDBJ whole genome shotgun (WGS) entry which is preliminary data.</text>
</comment>
<dbReference type="EMBL" id="JANUGU010000003">
    <property type="protein sequence ID" value="MCS0658958.1"/>
    <property type="molecule type" value="Genomic_DNA"/>
</dbReference>
<evidence type="ECO:0000256" key="1">
    <source>
        <dbReference type="SAM" id="SignalP"/>
    </source>
</evidence>
<proteinExistence type="predicted"/>
<dbReference type="RefSeq" id="WP_258812143.1">
    <property type="nucleotide sequence ID" value="NZ_JANUGU010000003.1"/>
</dbReference>
<evidence type="ECO:0008006" key="4">
    <source>
        <dbReference type="Google" id="ProtNLM"/>
    </source>
</evidence>
<feature type="signal peptide" evidence="1">
    <location>
        <begin position="1"/>
        <end position="18"/>
    </location>
</feature>
<feature type="chain" id="PRO_5045956690" description="Lipoprotein" evidence="1">
    <location>
        <begin position="19"/>
        <end position="113"/>
    </location>
</feature>
<keyword evidence="3" id="KW-1185">Reference proteome</keyword>
<organism evidence="2 3">
    <name type="scientific">Massilia terrae</name>
    <dbReference type="NCBI Taxonomy" id="1811224"/>
    <lineage>
        <taxon>Bacteria</taxon>
        <taxon>Pseudomonadati</taxon>
        <taxon>Pseudomonadota</taxon>
        <taxon>Betaproteobacteria</taxon>
        <taxon>Burkholderiales</taxon>
        <taxon>Oxalobacteraceae</taxon>
        <taxon>Telluria group</taxon>
        <taxon>Massilia</taxon>
    </lineage>
</organism>
<name>A0ABT2D0S6_9BURK</name>
<accession>A0ABT2D0S6</accession>
<evidence type="ECO:0000313" key="3">
    <source>
        <dbReference type="Proteomes" id="UP001204621"/>
    </source>
</evidence>
<keyword evidence="1" id="KW-0732">Signal</keyword>
<sequence length="113" mass="12159">MKKLLALSLLAAAVTGCATSPERIQPALVSQDQYMSIDCLQLDTSMTMAKADLKKFSDMQDAQVKKDAVSVFWVLIPVSWFTGDHEKDVAKSKGEVAAIQIAAAKKGCKALQA</sequence>
<protein>
    <recommendedName>
        <fullName evidence="4">Lipoprotein</fullName>
    </recommendedName>
</protein>
<dbReference type="Proteomes" id="UP001204621">
    <property type="component" value="Unassembled WGS sequence"/>
</dbReference>
<dbReference type="PROSITE" id="PS51257">
    <property type="entry name" value="PROKAR_LIPOPROTEIN"/>
    <property type="match status" value="1"/>
</dbReference>
<reference evidence="2 3" key="1">
    <citation type="submission" date="2022-08" db="EMBL/GenBank/DDBJ databases">
        <title>Reclassification of Massilia species as members of the genera Telluria, Duganella, Pseudoduganella, Mokoshia gen. nov. and Zemynaea gen. nov. using orthogonal and non-orthogonal genome-based approaches.</title>
        <authorList>
            <person name="Bowman J.P."/>
        </authorList>
    </citation>
    <scope>NUCLEOTIDE SEQUENCE [LARGE SCALE GENOMIC DNA]</scope>
    <source>
        <strain evidence="2 3">JCM 31606</strain>
    </source>
</reference>
<evidence type="ECO:0000313" key="2">
    <source>
        <dbReference type="EMBL" id="MCS0658958.1"/>
    </source>
</evidence>